<dbReference type="FunFam" id="3.10.129.10:FF:000012">
    <property type="entry name" value="Acyl-coenzyme A thioesterase 9, mitochondrial"/>
    <property type="match status" value="1"/>
</dbReference>
<comment type="caution">
    <text evidence="6">The sequence shown here is derived from an EMBL/GenBank/DDBJ whole genome shotgun (WGS) entry which is preliminary data.</text>
</comment>
<dbReference type="EMBL" id="JAIWYP010000006">
    <property type="protein sequence ID" value="KAH3804904.1"/>
    <property type="molecule type" value="Genomic_DNA"/>
</dbReference>
<evidence type="ECO:0000259" key="5">
    <source>
        <dbReference type="PROSITE" id="PS51770"/>
    </source>
</evidence>
<dbReference type="AlphaFoldDB" id="A0A9D4JCQ1"/>
<evidence type="ECO:0000313" key="6">
    <source>
        <dbReference type="EMBL" id="KAH3804904.1"/>
    </source>
</evidence>
<evidence type="ECO:0000313" key="7">
    <source>
        <dbReference type="Proteomes" id="UP000828390"/>
    </source>
</evidence>
<keyword evidence="2" id="KW-0677">Repeat</keyword>
<dbReference type="Gene3D" id="3.10.129.10">
    <property type="entry name" value="Hotdog Thioesterase"/>
    <property type="match status" value="2"/>
</dbReference>
<dbReference type="CDD" id="cd03442">
    <property type="entry name" value="BFIT_BACH"/>
    <property type="match status" value="2"/>
</dbReference>
<keyword evidence="7" id="KW-1185">Reference proteome</keyword>
<dbReference type="PANTHER" id="PTHR12655">
    <property type="entry name" value="ACYL-COA THIOESTERASE"/>
    <property type="match status" value="1"/>
</dbReference>
<dbReference type="SUPFAM" id="SSF54637">
    <property type="entry name" value="Thioesterase/thiol ester dehydrase-isomerase"/>
    <property type="match status" value="2"/>
</dbReference>
<dbReference type="InterPro" id="IPR029069">
    <property type="entry name" value="HotDog_dom_sf"/>
</dbReference>
<dbReference type="GO" id="GO:0005739">
    <property type="term" value="C:mitochondrion"/>
    <property type="evidence" value="ECO:0007669"/>
    <property type="project" value="TreeGrafter"/>
</dbReference>
<evidence type="ECO:0000256" key="4">
    <source>
        <dbReference type="ARBA" id="ARBA00022946"/>
    </source>
</evidence>
<sequence length="438" mass="49895">MMQRLILHWLRRPCKVDILRRTLISNASNRETLTIEETTEKLKLLVGERTRCGSSTADSLFAPVATSQDDIPPRTMAHSFRKVVIPLGTNPMVKEKYINPLVGIRFGRILEDLDMFAVAICYVHSHDPVHRDMNSPLNIVTALVDRIVLSEQPILPDRDIRMQGKVTWAGKTSMEVTMKLDQEIDQSWKHLLEAKFVMVARNAATKSVAVINKLIPEGPEEEALFKLGEETKAQRMLESQKTLLKTPPDENERLLIHDLFLETLDPKASTFKVRVKPERSVWMEDTIVKKLVICFPEERNLYNKIFGGFLMRKAFELAFVNACFHCKGIAKVLVVDNIAFKKSVEIGSFLFLSSQVVYTLGNHMMVKVHAEVVNPKDDSRETTNDLYFLFAGQTTEVPRVIPKSYAESMLYLDGKRHFDFVKENCSQGSNVNGQFPQV</sequence>
<reference evidence="6" key="1">
    <citation type="journal article" date="2019" name="bioRxiv">
        <title>The Genome of the Zebra Mussel, Dreissena polymorpha: A Resource for Invasive Species Research.</title>
        <authorList>
            <person name="McCartney M.A."/>
            <person name="Auch B."/>
            <person name="Kono T."/>
            <person name="Mallez S."/>
            <person name="Zhang Y."/>
            <person name="Obille A."/>
            <person name="Becker A."/>
            <person name="Abrahante J.E."/>
            <person name="Garbe J."/>
            <person name="Badalamenti J.P."/>
            <person name="Herman A."/>
            <person name="Mangelson H."/>
            <person name="Liachko I."/>
            <person name="Sullivan S."/>
            <person name="Sone E.D."/>
            <person name="Koren S."/>
            <person name="Silverstein K.A.T."/>
            <person name="Beckman K.B."/>
            <person name="Gohl D.M."/>
        </authorList>
    </citation>
    <scope>NUCLEOTIDE SEQUENCE</scope>
    <source>
        <strain evidence="6">Duluth1</strain>
        <tissue evidence="6">Whole animal</tissue>
    </source>
</reference>
<dbReference type="PANTHER" id="PTHR12655:SF0">
    <property type="entry name" value="ACYL-COENZYME A THIOESTERASE 9, MITOCHONDRIAL"/>
    <property type="match status" value="1"/>
</dbReference>
<dbReference type="OrthoDB" id="331699at2759"/>
<keyword evidence="4" id="KW-0809">Transit peptide</keyword>
<feature type="domain" description="HotDog ACOT-type" evidence="5">
    <location>
        <begin position="83"/>
        <end position="204"/>
    </location>
</feature>
<name>A0A9D4JCQ1_DREPO</name>
<dbReference type="Proteomes" id="UP000828390">
    <property type="component" value="Unassembled WGS sequence"/>
</dbReference>
<gene>
    <name evidence="6" type="ORF">DPMN_133196</name>
</gene>
<dbReference type="GO" id="GO:0047617">
    <property type="term" value="F:fatty acyl-CoA hydrolase activity"/>
    <property type="evidence" value="ECO:0007669"/>
    <property type="project" value="TreeGrafter"/>
</dbReference>
<accession>A0A9D4JCQ1</accession>
<protein>
    <recommendedName>
        <fullName evidence="5">HotDog ACOT-type domain-containing protein</fullName>
    </recommendedName>
</protein>
<dbReference type="InterPro" id="IPR033120">
    <property type="entry name" value="HOTDOG_ACOT"/>
</dbReference>
<reference evidence="6" key="2">
    <citation type="submission" date="2020-11" db="EMBL/GenBank/DDBJ databases">
        <authorList>
            <person name="McCartney M.A."/>
            <person name="Auch B."/>
            <person name="Kono T."/>
            <person name="Mallez S."/>
            <person name="Becker A."/>
            <person name="Gohl D.M."/>
            <person name="Silverstein K.A.T."/>
            <person name="Koren S."/>
            <person name="Bechman K.B."/>
            <person name="Herman A."/>
            <person name="Abrahante J.E."/>
            <person name="Garbe J."/>
        </authorList>
    </citation>
    <scope>NUCLEOTIDE SEQUENCE</scope>
    <source>
        <strain evidence="6">Duluth1</strain>
        <tissue evidence="6">Whole animal</tissue>
    </source>
</reference>
<evidence type="ECO:0000256" key="2">
    <source>
        <dbReference type="ARBA" id="ARBA00022737"/>
    </source>
</evidence>
<evidence type="ECO:0000256" key="1">
    <source>
        <dbReference type="ARBA" id="ARBA00010458"/>
    </source>
</evidence>
<dbReference type="PROSITE" id="PS51770">
    <property type="entry name" value="HOTDOG_ACOT"/>
    <property type="match status" value="2"/>
</dbReference>
<keyword evidence="3" id="KW-0378">Hydrolase</keyword>
<comment type="similarity">
    <text evidence="1">Belongs to the acyl coenzyme A hydrolase family.</text>
</comment>
<evidence type="ECO:0000256" key="3">
    <source>
        <dbReference type="ARBA" id="ARBA00022801"/>
    </source>
</evidence>
<dbReference type="GO" id="GO:0006637">
    <property type="term" value="P:acyl-CoA metabolic process"/>
    <property type="evidence" value="ECO:0007669"/>
    <property type="project" value="TreeGrafter"/>
</dbReference>
<organism evidence="6 7">
    <name type="scientific">Dreissena polymorpha</name>
    <name type="common">Zebra mussel</name>
    <name type="synonym">Mytilus polymorpha</name>
    <dbReference type="NCBI Taxonomy" id="45954"/>
    <lineage>
        <taxon>Eukaryota</taxon>
        <taxon>Metazoa</taxon>
        <taxon>Spiralia</taxon>
        <taxon>Lophotrochozoa</taxon>
        <taxon>Mollusca</taxon>
        <taxon>Bivalvia</taxon>
        <taxon>Autobranchia</taxon>
        <taxon>Heteroconchia</taxon>
        <taxon>Euheterodonta</taxon>
        <taxon>Imparidentia</taxon>
        <taxon>Neoheterodontei</taxon>
        <taxon>Myida</taxon>
        <taxon>Dreissenoidea</taxon>
        <taxon>Dreissenidae</taxon>
        <taxon>Dreissena</taxon>
    </lineage>
</organism>
<proteinExistence type="inferred from homology"/>
<feature type="domain" description="HotDog ACOT-type" evidence="5">
    <location>
        <begin position="284"/>
        <end position="396"/>
    </location>
</feature>